<evidence type="ECO:0000313" key="2">
    <source>
        <dbReference type="Proteomes" id="UP000001208"/>
    </source>
</evidence>
<evidence type="ECO:0000313" key="1">
    <source>
        <dbReference type="EMBL" id="ACF14265.1"/>
    </source>
</evidence>
<dbReference type="Proteomes" id="UP000001208">
    <property type="component" value="Chromosome"/>
</dbReference>
<gene>
    <name evidence="1" type="ordered locus">Ctha_1808</name>
</gene>
<sequence>MTPVKQTPLKMTAFSNSMKKILLATVLLAIGLMVNSPDIYAQAKKPQTYKGEITNLDAFNSDIRTKGVEVTLFGIYLQRVKTQLADFEQNYAKLEYSPDSVQSIINEVIRSNKNEVQANAIDLSQGMAFNIKKFSQASGSFNGKLSPAVEKQVFDLQWTSKNKAPLKTLKAQTPDFGPELEQILVNEANTNALVEALLRNIIFDRVKIRISDGLVFTLSEKDALGVKLGKKLENYILANYKEVLAKKNIDELVSITEVVDKY</sequence>
<dbReference type="KEGG" id="cts:Ctha_1808"/>
<organism evidence="1 2">
    <name type="scientific">Chloroherpeton thalassium (strain ATCC 35110 / GB-78)</name>
    <dbReference type="NCBI Taxonomy" id="517418"/>
    <lineage>
        <taxon>Bacteria</taxon>
        <taxon>Pseudomonadati</taxon>
        <taxon>Chlorobiota</taxon>
        <taxon>Chlorobiia</taxon>
        <taxon>Chlorobiales</taxon>
        <taxon>Chloroherpetonaceae</taxon>
        <taxon>Chloroherpeton</taxon>
    </lineage>
</organism>
<dbReference type="HOGENOM" id="CLU_1060485_0_0_10"/>
<name>B3QTR7_CHLT3</name>
<dbReference type="STRING" id="517418.Ctha_1808"/>
<dbReference type="AlphaFoldDB" id="B3QTR7"/>
<dbReference type="EMBL" id="CP001100">
    <property type="protein sequence ID" value="ACF14265.1"/>
    <property type="molecule type" value="Genomic_DNA"/>
</dbReference>
<protein>
    <submittedName>
        <fullName evidence="1">Uncharacterized protein</fullName>
    </submittedName>
</protein>
<proteinExistence type="predicted"/>
<reference evidence="1 2" key="1">
    <citation type="submission" date="2008-06" db="EMBL/GenBank/DDBJ databases">
        <title>Complete sequence of Chloroherpeton thalassium ATCC 35110.</title>
        <authorList>
            <consortium name="US DOE Joint Genome Institute"/>
            <person name="Lucas S."/>
            <person name="Copeland A."/>
            <person name="Lapidus A."/>
            <person name="Glavina del Rio T."/>
            <person name="Dalin E."/>
            <person name="Tice H."/>
            <person name="Bruce D."/>
            <person name="Goodwin L."/>
            <person name="Pitluck S."/>
            <person name="Schmutz J."/>
            <person name="Larimer F."/>
            <person name="Land M."/>
            <person name="Hauser L."/>
            <person name="Kyrpides N."/>
            <person name="Mikhailova N."/>
            <person name="Liu Z."/>
            <person name="Li T."/>
            <person name="Zhao F."/>
            <person name="Overmann J."/>
            <person name="Bryant D.A."/>
            <person name="Richardson P."/>
        </authorList>
    </citation>
    <scope>NUCLEOTIDE SEQUENCE [LARGE SCALE GENOMIC DNA]</scope>
    <source>
        <strain evidence="2">ATCC 35110 / GB-78</strain>
    </source>
</reference>
<keyword evidence="2" id="KW-1185">Reference proteome</keyword>
<accession>B3QTR7</accession>